<reference evidence="1" key="1">
    <citation type="submission" date="2022-07" db="EMBL/GenBank/DDBJ databases">
        <title>Genome Sequence of Lecanicillium saksenae.</title>
        <authorList>
            <person name="Buettner E."/>
        </authorList>
    </citation>
    <scope>NUCLEOTIDE SEQUENCE</scope>
    <source>
        <strain evidence="1">VT-O1</strain>
    </source>
</reference>
<evidence type="ECO:0000313" key="1">
    <source>
        <dbReference type="EMBL" id="KAJ3492170.1"/>
    </source>
</evidence>
<dbReference type="EMBL" id="JANAKD010000616">
    <property type="protein sequence ID" value="KAJ3492170.1"/>
    <property type="molecule type" value="Genomic_DNA"/>
</dbReference>
<evidence type="ECO:0000313" key="2">
    <source>
        <dbReference type="Proteomes" id="UP001148737"/>
    </source>
</evidence>
<accession>A0ACC1QUT1</accession>
<protein>
    <submittedName>
        <fullName evidence="1">Uncharacterized protein</fullName>
    </submittedName>
</protein>
<name>A0ACC1QUT1_9HYPO</name>
<organism evidence="1 2">
    <name type="scientific">Lecanicillium saksenae</name>
    <dbReference type="NCBI Taxonomy" id="468837"/>
    <lineage>
        <taxon>Eukaryota</taxon>
        <taxon>Fungi</taxon>
        <taxon>Dikarya</taxon>
        <taxon>Ascomycota</taxon>
        <taxon>Pezizomycotina</taxon>
        <taxon>Sordariomycetes</taxon>
        <taxon>Hypocreomycetidae</taxon>
        <taxon>Hypocreales</taxon>
        <taxon>Cordycipitaceae</taxon>
        <taxon>Lecanicillium</taxon>
    </lineage>
</organism>
<dbReference type="Proteomes" id="UP001148737">
    <property type="component" value="Unassembled WGS sequence"/>
</dbReference>
<proteinExistence type="predicted"/>
<keyword evidence="2" id="KW-1185">Reference proteome</keyword>
<gene>
    <name evidence="1" type="ORF">NLG97_g5467</name>
</gene>
<sequence length="1362" mass="149679">MKQPHVRPTALFLLAAFVLSKGAHSEPRLALIESEYQNIGDDYPALQQWLDEAVQLSVAPKACPALCSEAATVSGAQNGFLFSDEDQLKSCNESMIIGFNVRSNDDEKIEMGIRACTADYSATASGSFTIPESNTAALCPTPNYIIGNASVRYSFATDETSDQSVDSNDSVFIIEQVGRHLATKAPSCNDSTIAFGYYKTAVLGVFGGTEVHQHGITQEILNNIPDAMVNAHQSLIVQLCEPGKRGADYTVGVAISSAQNLKFVKDAVKTWADGECFAAKSEEQKMMTVTLRVPPDSPSMLKTSNSTTLNSTSALGLLTRSPRFLARGECKTTKVNAGDGCWAVAQRCGISQDKLEEYNPRDHFCNTLVKDETVCCSAGTLPEKIPNGNNDGTCVTKSVNGGDTCSTMAQKCGLDLTDFEKINDRTCDSPLAVGQYVCCTYGKMPDLRPKQNGDGSCASYPVAHNDGCSMIAVARQLTVDDLEEFNKDTWGWQGCEKLPYGINICVSKGSPPMPNPVENAECGPTVPGTQPPPPGTSLADLNQCPLKVCCNIWGHCGFSDDFCTVSKSSTGAPGTAAPNVNGCISNCGRDIVGSPSAPEKPLRIGYFEAWNHNRNCLTMDVSDINTNDYTHIHFAFATVTEDFRLDISQVQEQFEGFKKLTGVKRIISLGGWDFSALPGTFHVLRDAVKAENRPQFVKNLVSFVQDHGLDGIDIDWEYPGAPDIPDIPSDDPHNGLNYLLVLNSVKSYLGGSKSVSFAAPASYWYLKAFPVALMSKRLDYIVFMTYDLHGQWDYGNKWTSSGCPTGNCLRSHVNMTETNDALAMITKAGVPANKIALGIASYGRSFKMATKGCWAPMCLFTGTNRISNAAEGRCTKTAGYISNAEISEIIQYGQVNKHWEAVGSHFLVYNDTEWVAYMDDDDKKRRGDYFSQFNFGGTSEWAIDLRQFTDGSGMDQQPDESFIEIRCTARFTDFDALELEKDTIPPICLELYLIDVALQAMEDALNKYKKLVDGGYDDKFNYYSDYIKRLVPMQIDEFMASGKADDYFTCQGTMYGYCCNDCQWGGCLTNCRKAQDCKSGMYTEKVKCPDTLKYREDGVLPEHYKLMSADYHLDDAEGFWKEIGQEYSIDESWVKFDDRFVWTGASCQFAGKDSADCAKKSDFYFHHYPMVKDDMKVPNPKDMIGKSYDKALELLQYFKIARSAIRYDTLPSEDLLDAVSVPAFTYQTAVEKMDDIVQEVKTIKKKELKEFILDFITGVIMIVPGIGEVLGPELAATRTFLRLLGDAGDAGMAIFGIVEDPKSGLMGIFDAFATSGLSRGGISKASDKRRGMRDEEIETLGPTMKKSLNRIEEIRGAGVCAI</sequence>
<comment type="caution">
    <text evidence="1">The sequence shown here is derived from an EMBL/GenBank/DDBJ whole genome shotgun (WGS) entry which is preliminary data.</text>
</comment>